<organism evidence="2">
    <name type="scientific">Ananas comosus var. bracteatus</name>
    <name type="common">red pineapple</name>
    <dbReference type="NCBI Taxonomy" id="296719"/>
    <lineage>
        <taxon>Eukaryota</taxon>
        <taxon>Viridiplantae</taxon>
        <taxon>Streptophyta</taxon>
        <taxon>Embryophyta</taxon>
        <taxon>Tracheophyta</taxon>
        <taxon>Spermatophyta</taxon>
        <taxon>Magnoliopsida</taxon>
        <taxon>Liliopsida</taxon>
        <taxon>Poales</taxon>
        <taxon>Bromeliaceae</taxon>
        <taxon>Bromelioideae</taxon>
        <taxon>Ananas</taxon>
    </lineage>
</organism>
<protein>
    <recommendedName>
        <fullName evidence="1">Complex 1 LYR protein domain-containing protein</fullName>
    </recommendedName>
</protein>
<dbReference type="InterPro" id="IPR008011">
    <property type="entry name" value="Complex1_LYR_dom"/>
</dbReference>
<evidence type="ECO:0000313" key="2">
    <source>
        <dbReference type="EMBL" id="CAD1835176.1"/>
    </source>
</evidence>
<accession>A0A6V7PX09</accession>
<proteinExistence type="predicted"/>
<reference evidence="2" key="1">
    <citation type="submission" date="2020-07" db="EMBL/GenBank/DDBJ databases">
        <authorList>
            <person name="Lin J."/>
        </authorList>
    </citation>
    <scope>NUCLEOTIDE SEQUENCE</scope>
</reference>
<dbReference type="CDD" id="cd20267">
    <property type="entry name" value="Complex1_LYR_LYRM7"/>
    <property type="match status" value="1"/>
</dbReference>
<dbReference type="InterPro" id="IPR045298">
    <property type="entry name" value="Complex1_LYR_LYRM7"/>
</dbReference>
<name>A0A6V7PX09_ANACO</name>
<dbReference type="Pfam" id="PF05347">
    <property type="entry name" value="Complex1_LYR"/>
    <property type="match status" value="1"/>
</dbReference>
<sequence length="181" mass="20682">MWANTERAMFTRAENGHGRFSSLSRRTLHRTLAIVPKFPLRSLHEGPDTIDELLDRHLVKKKKKTTTSNGDGGDDDDDDELALRQRRLTSTRREALALYRDILRATRFFAWPDARGVPWRDVLRANARREFEEARFERDPEVVAKLLIGGRDAVQKALDRLVDASKKMVDAEARDRSGGGT</sequence>
<gene>
    <name evidence="2" type="ORF">CB5_LOCUS18387</name>
</gene>
<dbReference type="EMBL" id="LR862153">
    <property type="protein sequence ID" value="CAD1835176.1"/>
    <property type="molecule type" value="Genomic_DNA"/>
</dbReference>
<dbReference type="PANTHER" id="PTHR47484:SF1">
    <property type="entry name" value="COMPLEX 1 PROTEIN CONTAINING PROTEIN, EXPRESSED"/>
    <property type="match status" value="1"/>
</dbReference>
<dbReference type="GO" id="GO:0005739">
    <property type="term" value="C:mitochondrion"/>
    <property type="evidence" value="ECO:0007669"/>
    <property type="project" value="GOC"/>
</dbReference>
<dbReference type="AlphaFoldDB" id="A0A6V7PX09"/>
<dbReference type="GO" id="GO:0034551">
    <property type="term" value="P:mitochondrial respiratory chain complex III assembly"/>
    <property type="evidence" value="ECO:0007669"/>
    <property type="project" value="InterPro"/>
</dbReference>
<feature type="domain" description="Complex 1 LYR protein" evidence="1">
    <location>
        <begin position="93"/>
        <end position="154"/>
    </location>
</feature>
<dbReference type="PANTHER" id="PTHR47484">
    <property type="entry name" value="COMPLEX 1 PROTEIN CONTAINING PROTEIN, EXPRESSED"/>
    <property type="match status" value="1"/>
</dbReference>
<evidence type="ECO:0000259" key="1">
    <source>
        <dbReference type="Pfam" id="PF05347"/>
    </source>
</evidence>